<protein>
    <submittedName>
        <fullName evidence="1">GDYXXLXY domain-containing protein</fullName>
    </submittedName>
</protein>
<dbReference type="Pfam" id="PF14345">
    <property type="entry name" value="GDYXXLXY"/>
    <property type="match status" value="1"/>
</dbReference>
<dbReference type="EMBL" id="JBGMEL010000013">
    <property type="protein sequence ID" value="MFA0791578.1"/>
    <property type="molecule type" value="Genomic_DNA"/>
</dbReference>
<gene>
    <name evidence="1" type="ORF">ACCI51_13550</name>
</gene>
<dbReference type="Proteomes" id="UP001569414">
    <property type="component" value="Unassembled WGS sequence"/>
</dbReference>
<dbReference type="RefSeq" id="WP_371844049.1">
    <property type="nucleotide sequence ID" value="NZ_JBGMEL010000013.1"/>
</dbReference>
<name>A0ABV4NQC2_9GAMM</name>
<evidence type="ECO:0000313" key="2">
    <source>
        <dbReference type="Proteomes" id="UP001569414"/>
    </source>
</evidence>
<dbReference type="InterPro" id="IPR025833">
    <property type="entry name" value="GDYXXLXY"/>
</dbReference>
<accession>A0ABV4NQC2</accession>
<proteinExistence type="predicted"/>
<organism evidence="1 2">
    <name type="scientific">Microbulbifer echini</name>
    <dbReference type="NCBI Taxonomy" id="1529067"/>
    <lineage>
        <taxon>Bacteria</taxon>
        <taxon>Pseudomonadati</taxon>
        <taxon>Pseudomonadota</taxon>
        <taxon>Gammaproteobacteria</taxon>
        <taxon>Cellvibrionales</taxon>
        <taxon>Microbulbiferaceae</taxon>
        <taxon>Microbulbifer</taxon>
    </lineage>
</organism>
<keyword evidence="2" id="KW-1185">Reference proteome</keyword>
<evidence type="ECO:0000313" key="1">
    <source>
        <dbReference type="EMBL" id="MFA0791578.1"/>
    </source>
</evidence>
<sequence>MKRGVTFALGAAIAVQFLLLVGMYVQAQIPLWNGEPIRVKTIPVDPRSLFRGNYARLNYDFSRVEASELAGSKRLREGEVVYVSLKKSTTGLYVYSAASLKKPTEGVFLKGRIASGNRWRNEQAYRIKYGIEAYFAPKEKALQLERELRDSGIAELMVAPSGQVRLRNVVGHD</sequence>
<reference evidence="1 2" key="1">
    <citation type="submission" date="2024-08" db="EMBL/GenBank/DDBJ databases">
        <authorList>
            <person name="Ishaq N."/>
        </authorList>
    </citation>
    <scope>NUCLEOTIDE SEQUENCE [LARGE SCALE GENOMIC DNA]</scope>
    <source>
        <strain evidence="1 2">JCM 30400</strain>
    </source>
</reference>
<comment type="caution">
    <text evidence="1">The sequence shown here is derived from an EMBL/GenBank/DDBJ whole genome shotgun (WGS) entry which is preliminary data.</text>
</comment>